<evidence type="ECO:0000313" key="8">
    <source>
        <dbReference type="Proteomes" id="UP001597307"/>
    </source>
</evidence>
<keyword evidence="2 4" id="KW-0732">Signal</keyword>
<dbReference type="RefSeq" id="WP_343877481.1">
    <property type="nucleotide sequence ID" value="NZ_BAAAIJ010000005.1"/>
</dbReference>
<feature type="domain" description="Peptidase S33 tripeptidyl aminopeptidase-like C-terminal" evidence="6">
    <location>
        <begin position="415"/>
        <end position="517"/>
    </location>
</feature>
<keyword evidence="3 7" id="KW-0378">Hydrolase</keyword>
<evidence type="ECO:0000256" key="2">
    <source>
        <dbReference type="ARBA" id="ARBA00022729"/>
    </source>
</evidence>
<organism evidence="7 8">
    <name type="scientific">Arthrobacter flavus</name>
    <dbReference type="NCBI Taxonomy" id="95172"/>
    <lineage>
        <taxon>Bacteria</taxon>
        <taxon>Bacillati</taxon>
        <taxon>Actinomycetota</taxon>
        <taxon>Actinomycetes</taxon>
        <taxon>Micrococcales</taxon>
        <taxon>Micrococcaceae</taxon>
        <taxon>Arthrobacter</taxon>
    </lineage>
</organism>
<evidence type="ECO:0000256" key="3">
    <source>
        <dbReference type="ARBA" id="ARBA00022801"/>
    </source>
</evidence>
<dbReference type="InterPro" id="IPR051601">
    <property type="entry name" value="Serine_prot/Carboxylest_S33"/>
</dbReference>
<comment type="caution">
    <text evidence="7">The sequence shown here is derived from an EMBL/GenBank/DDBJ whole genome shotgun (WGS) entry which is preliminary data.</text>
</comment>
<evidence type="ECO:0000313" key="7">
    <source>
        <dbReference type="EMBL" id="MFD1845675.1"/>
    </source>
</evidence>
<evidence type="ECO:0000259" key="6">
    <source>
        <dbReference type="Pfam" id="PF08386"/>
    </source>
</evidence>
<evidence type="ECO:0000256" key="1">
    <source>
        <dbReference type="ARBA" id="ARBA00010088"/>
    </source>
</evidence>
<sequence length="518" mass="54533">MRSRFPRRLASAAVILSGALVLSGCQLLSPGSGDGPATGVESANPEVVGDVPADLEGFYTQQVTWELCEETFACATVEVPLDYADPARDSIEIALIRSDATGESMGSVLVNPGGPGGSGVNIVKDALTYVTSDRLREAYDVVGFDPRGVGQSSAVECQTDEEREADRLEYLKPEISDEEALETLTAEAEDFAAQCAERTGELLGYVDTDSAARDLDILRAAVGDEDLNYLGFSYGTALGAAYAELFPANTGRLVLDGAVDPSLSNEEITLGQAQAFETALRSFVADCQLSSDCPLPTGIEEGVTVIQDLFRSVEESPMTAADGRLVTIGTFFSGFILPLYDNNNWTLLAGALDQALQGDPSAMLQLADLAAEREADGSYLTNSSEAFIAINCLDYPMTSDPAQLAADADELAEASPTFGPYLAYGGVTCDAWEYGPVLEPAPASAPDAAPMLVIGTTGDPATPYDWSLALADQLETSVHVTWDGEGHTAYGRAGDCIGDLVDDYFVDGTVPEDGVSCD</sequence>
<reference evidence="8" key="1">
    <citation type="journal article" date="2019" name="Int. J. Syst. Evol. Microbiol.">
        <title>The Global Catalogue of Microorganisms (GCM) 10K type strain sequencing project: providing services to taxonomists for standard genome sequencing and annotation.</title>
        <authorList>
            <consortium name="The Broad Institute Genomics Platform"/>
            <consortium name="The Broad Institute Genome Sequencing Center for Infectious Disease"/>
            <person name="Wu L."/>
            <person name="Ma J."/>
        </authorList>
    </citation>
    <scope>NUCLEOTIDE SEQUENCE [LARGE SCALE GENOMIC DNA]</scope>
    <source>
        <strain evidence="8">JCM 11496</strain>
    </source>
</reference>
<dbReference type="EMBL" id="JBHUGA010000008">
    <property type="protein sequence ID" value="MFD1845675.1"/>
    <property type="molecule type" value="Genomic_DNA"/>
</dbReference>
<dbReference type="PROSITE" id="PS51257">
    <property type="entry name" value="PROKAR_LIPOPROTEIN"/>
    <property type="match status" value="1"/>
</dbReference>
<dbReference type="InterPro" id="IPR029058">
    <property type="entry name" value="AB_hydrolase_fold"/>
</dbReference>
<feature type="domain" description="AB hydrolase-1" evidence="5">
    <location>
        <begin position="108"/>
        <end position="313"/>
    </location>
</feature>
<dbReference type="InterPro" id="IPR013595">
    <property type="entry name" value="Pept_S33_TAP-like_C"/>
</dbReference>
<dbReference type="PANTHER" id="PTHR43248">
    <property type="entry name" value="2-SUCCINYL-6-HYDROXY-2,4-CYCLOHEXADIENE-1-CARBOXYLATE SYNTHASE"/>
    <property type="match status" value="1"/>
</dbReference>
<protein>
    <submittedName>
        <fullName evidence="7">Alpha/beta hydrolase</fullName>
    </submittedName>
</protein>
<feature type="signal peptide" evidence="4">
    <location>
        <begin position="1"/>
        <end position="23"/>
    </location>
</feature>
<accession>A0ABW4Q2W2</accession>
<proteinExistence type="inferred from homology"/>
<dbReference type="GO" id="GO:0016787">
    <property type="term" value="F:hydrolase activity"/>
    <property type="evidence" value="ECO:0007669"/>
    <property type="project" value="UniProtKB-KW"/>
</dbReference>
<dbReference type="Pfam" id="PF08386">
    <property type="entry name" value="Abhydrolase_4"/>
    <property type="match status" value="1"/>
</dbReference>
<evidence type="ECO:0000259" key="5">
    <source>
        <dbReference type="Pfam" id="PF00561"/>
    </source>
</evidence>
<dbReference type="SUPFAM" id="SSF53474">
    <property type="entry name" value="alpha/beta-Hydrolases"/>
    <property type="match status" value="1"/>
</dbReference>
<dbReference type="Proteomes" id="UP001597307">
    <property type="component" value="Unassembled WGS sequence"/>
</dbReference>
<dbReference type="Pfam" id="PF00561">
    <property type="entry name" value="Abhydrolase_1"/>
    <property type="match status" value="1"/>
</dbReference>
<feature type="chain" id="PRO_5046833517" evidence="4">
    <location>
        <begin position="24"/>
        <end position="518"/>
    </location>
</feature>
<dbReference type="Gene3D" id="3.40.50.1820">
    <property type="entry name" value="alpha/beta hydrolase"/>
    <property type="match status" value="1"/>
</dbReference>
<gene>
    <name evidence="7" type="ORF">ACFSFX_03575</name>
</gene>
<dbReference type="InterPro" id="IPR000073">
    <property type="entry name" value="AB_hydrolase_1"/>
</dbReference>
<evidence type="ECO:0000256" key="4">
    <source>
        <dbReference type="SAM" id="SignalP"/>
    </source>
</evidence>
<name>A0ABW4Q2W2_9MICC</name>
<keyword evidence="8" id="KW-1185">Reference proteome</keyword>
<comment type="similarity">
    <text evidence="1">Belongs to the peptidase S33 family.</text>
</comment>
<dbReference type="PANTHER" id="PTHR43248:SF29">
    <property type="entry name" value="TRIPEPTIDYL AMINOPEPTIDASE"/>
    <property type="match status" value="1"/>
</dbReference>